<reference evidence="4" key="3">
    <citation type="journal article" date="2005" name="Nature">
        <title>The map-based sequence of the rice genome.</title>
        <authorList>
            <consortium name="International rice genome sequencing project (IRGSP)"/>
            <person name="Matsumoto T."/>
            <person name="Wu J."/>
            <person name="Kanamori H."/>
            <person name="Katayose Y."/>
            <person name="Fujisawa M."/>
            <person name="Namiki N."/>
            <person name="Mizuno H."/>
            <person name="Yamamoto K."/>
            <person name="Antonio B.A."/>
            <person name="Baba T."/>
            <person name="Sakata K."/>
            <person name="Nagamura Y."/>
            <person name="Aoki H."/>
            <person name="Arikawa K."/>
            <person name="Arita K."/>
            <person name="Bito T."/>
            <person name="Chiden Y."/>
            <person name="Fujitsuka N."/>
            <person name="Fukunaka R."/>
            <person name="Hamada M."/>
            <person name="Harada C."/>
            <person name="Hayashi A."/>
            <person name="Hijishita S."/>
            <person name="Honda M."/>
            <person name="Hosokawa S."/>
            <person name="Ichikawa Y."/>
            <person name="Idonuma A."/>
            <person name="Iijima M."/>
            <person name="Ikeda M."/>
            <person name="Ikeno M."/>
            <person name="Ito K."/>
            <person name="Ito S."/>
            <person name="Ito T."/>
            <person name="Ito Y."/>
            <person name="Ito Y."/>
            <person name="Iwabuchi A."/>
            <person name="Kamiya K."/>
            <person name="Karasawa W."/>
            <person name="Kurita K."/>
            <person name="Katagiri S."/>
            <person name="Kikuta A."/>
            <person name="Kobayashi H."/>
            <person name="Kobayashi N."/>
            <person name="Machita K."/>
            <person name="Maehara T."/>
            <person name="Masukawa M."/>
            <person name="Mizubayashi T."/>
            <person name="Mukai Y."/>
            <person name="Nagasaki H."/>
            <person name="Nagata Y."/>
            <person name="Naito S."/>
            <person name="Nakashima M."/>
            <person name="Nakama Y."/>
            <person name="Nakamichi Y."/>
            <person name="Nakamura M."/>
            <person name="Meguro A."/>
            <person name="Negishi M."/>
            <person name="Ohta I."/>
            <person name="Ohta T."/>
            <person name="Okamoto M."/>
            <person name="Ono N."/>
            <person name="Saji S."/>
            <person name="Sakaguchi M."/>
            <person name="Sakai K."/>
            <person name="Shibata M."/>
            <person name="Shimokawa T."/>
            <person name="Song J."/>
            <person name="Takazaki Y."/>
            <person name="Terasawa K."/>
            <person name="Tsugane M."/>
            <person name="Tsuji K."/>
            <person name="Ueda S."/>
            <person name="Waki K."/>
            <person name="Yamagata H."/>
            <person name="Yamamoto M."/>
            <person name="Yamamoto S."/>
            <person name="Yamane H."/>
            <person name="Yoshiki S."/>
            <person name="Yoshihara R."/>
            <person name="Yukawa K."/>
            <person name="Zhong H."/>
            <person name="Yano M."/>
            <person name="Yuan Q."/>
            <person name="Ouyang S."/>
            <person name="Liu J."/>
            <person name="Jones K.M."/>
            <person name="Gansberger K."/>
            <person name="Moffat K."/>
            <person name="Hill J."/>
            <person name="Bera J."/>
            <person name="Fadrosh D."/>
            <person name="Jin S."/>
            <person name="Johri S."/>
            <person name="Kim M."/>
            <person name="Overton L."/>
            <person name="Reardon M."/>
            <person name="Tsitrin T."/>
            <person name="Vuong H."/>
            <person name="Weaver B."/>
            <person name="Ciecko A."/>
            <person name="Tallon L."/>
            <person name="Jackson J."/>
            <person name="Pai G."/>
            <person name="Aken S.V."/>
            <person name="Utterback T."/>
            <person name="Reidmuller S."/>
            <person name="Feldblyum T."/>
            <person name="Hsiao J."/>
            <person name="Zismann V."/>
            <person name="Iobst S."/>
            <person name="de Vazeille A.R."/>
            <person name="Buell C.R."/>
            <person name="Ying K."/>
            <person name="Li Y."/>
            <person name="Lu T."/>
            <person name="Huang Y."/>
            <person name="Zhao Q."/>
            <person name="Feng Q."/>
            <person name="Zhang L."/>
            <person name="Zhu J."/>
            <person name="Weng Q."/>
            <person name="Mu J."/>
            <person name="Lu Y."/>
            <person name="Fan D."/>
            <person name="Liu Y."/>
            <person name="Guan J."/>
            <person name="Zhang Y."/>
            <person name="Yu S."/>
            <person name="Liu X."/>
            <person name="Zhang Y."/>
            <person name="Hong G."/>
            <person name="Han B."/>
            <person name="Choisne N."/>
            <person name="Demange N."/>
            <person name="Orjeda G."/>
            <person name="Samain S."/>
            <person name="Cattolico L."/>
            <person name="Pelletier E."/>
            <person name="Couloux A."/>
            <person name="Segurens B."/>
            <person name="Wincker P."/>
            <person name="D'Hont A."/>
            <person name="Scarpelli C."/>
            <person name="Weissenbach J."/>
            <person name="Salanoubat M."/>
            <person name="Quetier F."/>
            <person name="Yu Y."/>
            <person name="Kim H.R."/>
            <person name="Rambo T."/>
            <person name="Currie J."/>
            <person name="Collura K."/>
            <person name="Luo M."/>
            <person name="Yang T."/>
            <person name="Ammiraju J.S.S."/>
            <person name="Engler F."/>
            <person name="Soderlund C."/>
            <person name="Wing R.A."/>
            <person name="Palmer L.E."/>
            <person name="de la Bastide M."/>
            <person name="Spiegel L."/>
            <person name="Nascimento L."/>
            <person name="Zutavern T."/>
            <person name="O'Shaughnessy A."/>
            <person name="Dike S."/>
            <person name="Dedhia N."/>
            <person name="Preston R."/>
            <person name="Balija V."/>
            <person name="McCombie W.R."/>
            <person name="Chow T."/>
            <person name="Chen H."/>
            <person name="Chung M."/>
            <person name="Chen C."/>
            <person name="Shaw J."/>
            <person name="Wu H."/>
            <person name="Hsiao K."/>
            <person name="Chao Y."/>
            <person name="Chu M."/>
            <person name="Cheng C."/>
            <person name="Hour A."/>
            <person name="Lee P."/>
            <person name="Lin S."/>
            <person name="Lin Y."/>
            <person name="Liou J."/>
            <person name="Liu S."/>
            <person name="Hsing Y."/>
            <person name="Raghuvanshi S."/>
            <person name="Mohanty A."/>
            <person name="Bharti A.K."/>
            <person name="Gaur A."/>
            <person name="Gupta V."/>
            <person name="Kumar D."/>
            <person name="Ravi V."/>
            <person name="Vij S."/>
            <person name="Kapur A."/>
            <person name="Khurana P."/>
            <person name="Khurana P."/>
            <person name="Khurana J.P."/>
            <person name="Tyagi A.K."/>
            <person name="Gaikwad K."/>
            <person name="Singh A."/>
            <person name="Dalal V."/>
            <person name="Srivastava S."/>
            <person name="Dixit A."/>
            <person name="Pal A.K."/>
            <person name="Ghazi I.A."/>
            <person name="Yadav M."/>
            <person name="Pandit A."/>
            <person name="Bhargava A."/>
            <person name="Sureshbabu K."/>
            <person name="Batra K."/>
            <person name="Sharma T.R."/>
            <person name="Mohapatra T."/>
            <person name="Singh N.K."/>
            <person name="Messing J."/>
            <person name="Nelson A.B."/>
            <person name="Fuks G."/>
            <person name="Kavchok S."/>
            <person name="Keizer G."/>
            <person name="Linton E."/>
            <person name="Llaca V."/>
            <person name="Song R."/>
            <person name="Tanyolac B."/>
            <person name="Young S."/>
            <person name="Ho-Il K."/>
            <person name="Hahn J.H."/>
            <person name="Sangsakoo G."/>
            <person name="Vanavichit A."/>
            <person name="de Mattos Luiz.A.T."/>
            <person name="Zimmer P.D."/>
            <person name="Malone G."/>
            <person name="Dellagostin O."/>
            <person name="de Oliveira A.C."/>
            <person name="Bevan M."/>
            <person name="Bancroft I."/>
            <person name="Minx P."/>
            <person name="Cordum H."/>
            <person name="Wilson R."/>
            <person name="Cheng Z."/>
            <person name="Jin W."/>
            <person name="Jiang J."/>
            <person name="Leong S.A."/>
            <person name="Iwama H."/>
            <person name="Gojobori T."/>
            <person name="Itoh T."/>
            <person name="Niimura Y."/>
            <person name="Fujii Y."/>
            <person name="Habara T."/>
            <person name="Sakai H."/>
            <person name="Sato Y."/>
            <person name="Wilson G."/>
            <person name="Kumar K."/>
            <person name="McCouch S."/>
            <person name="Juretic N."/>
            <person name="Hoen D."/>
            <person name="Wright S."/>
            <person name="Bruskiewich R."/>
            <person name="Bureau T."/>
            <person name="Miyao A."/>
            <person name="Hirochika H."/>
            <person name="Nishikawa T."/>
            <person name="Kadowaki K."/>
            <person name="Sugiura M."/>
            <person name="Burr B."/>
            <person name="Sasaki T."/>
        </authorList>
    </citation>
    <scope>NUCLEOTIDE SEQUENCE [LARGE SCALE GENOMIC DNA]</scope>
    <source>
        <strain evidence="4">cv. Nipponbare</strain>
    </source>
</reference>
<protein>
    <submittedName>
        <fullName evidence="3">Uncharacterized protein</fullName>
    </submittedName>
</protein>
<accession>Q69P45</accession>
<dbReference type="EMBL" id="AP005579">
    <property type="protein sequence ID" value="BAD33651.1"/>
    <property type="molecule type" value="Genomic_DNA"/>
</dbReference>
<evidence type="ECO:0000313" key="2">
    <source>
        <dbReference type="EMBL" id="BAD33418.1"/>
    </source>
</evidence>
<reference evidence="3" key="2">
    <citation type="submission" date="2002-07" db="EMBL/GenBank/DDBJ databases">
        <title>Oryza sativa nipponbare(GA3) genomic DNA, chromosome 9, BAC clone:OJ1740_D06.</title>
        <authorList>
            <person name="Sasaki T."/>
            <person name="Matsumoto T."/>
            <person name="Hattori M."/>
            <person name="Sakaki Y."/>
            <person name="Katayose Y."/>
        </authorList>
    </citation>
    <scope>NUCLEOTIDE SEQUENCE</scope>
</reference>
<reference evidence="2" key="1">
    <citation type="submission" date="2002-06" db="EMBL/GenBank/DDBJ databases">
        <title>Oryza sativa nipponbare(GA3) genomic DNA, chromosome 9, PAC clone:P0418B08.</title>
        <authorList>
            <person name="Sasaki T."/>
            <person name="Matsumoto T."/>
            <person name="Katayose Y."/>
        </authorList>
    </citation>
    <scope>NUCLEOTIDE SEQUENCE</scope>
</reference>
<evidence type="ECO:0000256" key="1">
    <source>
        <dbReference type="SAM" id="MobiDB-lite"/>
    </source>
</evidence>
<gene>
    <name evidence="3" type="ORF">OJ1740_D06.40</name>
    <name evidence="2" type="ORF">P0418B08.11</name>
</gene>
<name>Q69P45_ORYSJ</name>
<feature type="region of interest" description="Disordered" evidence="1">
    <location>
        <begin position="19"/>
        <end position="59"/>
    </location>
</feature>
<dbReference type="AlphaFoldDB" id="Q69P45"/>
<proteinExistence type="predicted"/>
<organism evidence="3 4">
    <name type="scientific">Oryza sativa subsp. japonica</name>
    <name type="common">Rice</name>
    <dbReference type="NCBI Taxonomy" id="39947"/>
    <lineage>
        <taxon>Eukaryota</taxon>
        <taxon>Viridiplantae</taxon>
        <taxon>Streptophyta</taxon>
        <taxon>Embryophyta</taxon>
        <taxon>Tracheophyta</taxon>
        <taxon>Spermatophyta</taxon>
        <taxon>Magnoliopsida</taxon>
        <taxon>Liliopsida</taxon>
        <taxon>Poales</taxon>
        <taxon>Poaceae</taxon>
        <taxon>BOP clade</taxon>
        <taxon>Oryzoideae</taxon>
        <taxon>Oryzeae</taxon>
        <taxon>Oryzinae</taxon>
        <taxon>Oryza</taxon>
        <taxon>Oryza sativa</taxon>
    </lineage>
</organism>
<evidence type="ECO:0000313" key="4">
    <source>
        <dbReference type="Proteomes" id="UP000000763"/>
    </source>
</evidence>
<evidence type="ECO:0000313" key="3">
    <source>
        <dbReference type="EMBL" id="BAD33651.1"/>
    </source>
</evidence>
<dbReference type="Proteomes" id="UP000000763">
    <property type="component" value="Chromosome 9"/>
</dbReference>
<feature type="region of interest" description="Disordered" evidence="1">
    <location>
        <begin position="91"/>
        <end position="130"/>
    </location>
</feature>
<dbReference type="EMBL" id="AP005420">
    <property type="protein sequence ID" value="BAD33418.1"/>
    <property type="molecule type" value="Genomic_DNA"/>
</dbReference>
<reference evidence="4" key="4">
    <citation type="journal article" date="2008" name="Nucleic Acids Res.">
        <title>The rice annotation project database (RAP-DB): 2008 update.</title>
        <authorList>
            <consortium name="The rice annotation project (RAP)"/>
        </authorList>
    </citation>
    <scope>GENOME REANNOTATION</scope>
    <source>
        <strain evidence="4">cv. Nipponbare</strain>
    </source>
</reference>
<sequence>MGGGDLHVLPLCMMGRGIPAPTPSDTKRDVGALPPIPSIHHRVTDRSKSGRQAHVHQWAAHDLPRRIKCDGGGWSAAHKCAWRTAPCPLKPPHGRHVVAERGPRGRFIPSGPRGGLGPPCAPHRKSFPSP</sequence>